<evidence type="ECO:0000313" key="3">
    <source>
        <dbReference type="Proteomes" id="UP000278085"/>
    </source>
</evidence>
<dbReference type="EMBL" id="RXLQ01000017">
    <property type="protein sequence ID" value="RSZ56295.1"/>
    <property type="molecule type" value="Genomic_DNA"/>
</dbReference>
<dbReference type="Gene3D" id="1.25.40.10">
    <property type="entry name" value="Tetratricopeptide repeat domain"/>
    <property type="match status" value="1"/>
</dbReference>
<proteinExistence type="predicted"/>
<protein>
    <submittedName>
        <fullName evidence="2">Uncharacterized protein</fullName>
    </submittedName>
</protein>
<dbReference type="Proteomes" id="UP000278085">
    <property type="component" value="Unassembled WGS sequence"/>
</dbReference>
<gene>
    <name evidence="2" type="ORF">EJB06_25195</name>
</gene>
<comment type="caution">
    <text evidence="2">The sequence shown here is derived from an EMBL/GenBank/DDBJ whole genome shotgun (WGS) entry which is preliminary data.</text>
</comment>
<dbReference type="InterPro" id="IPR011990">
    <property type="entry name" value="TPR-like_helical_dom_sf"/>
</dbReference>
<feature type="compositionally biased region" description="Basic and acidic residues" evidence="1">
    <location>
        <begin position="132"/>
        <end position="163"/>
    </location>
</feature>
<organism evidence="2 3">
    <name type="scientific">Massilia atriviolacea</name>
    <dbReference type="NCBI Taxonomy" id="2495579"/>
    <lineage>
        <taxon>Bacteria</taxon>
        <taxon>Pseudomonadati</taxon>
        <taxon>Pseudomonadota</taxon>
        <taxon>Betaproteobacteria</taxon>
        <taxon>Burkholderiales</taxon>
        <taxon>Oxalobacteraceae</taxon>
        <taxon>Telluria group</taxon>
        <taxon>Massilia</taxon>
    </lineage>
</organism>
<evidence type="ECO:0000313" key="2">
    <source>
        <dbReference type="EMBL" id="RSZ56295.1"/>
    </source>
</evidence>
<dbReference type="AlphaFoldDB" id="A0A430HFL1"/>
<keyword evidence="3" id="KW-1185">Reference proteome</keyword>
<accession>A0A430HFL1</accession>
<dbReference type="OrthoDB" id="6005230at2"/>
<feature type="region of interest" description="Disordered" evidence="1">
    <location>
        <begin position="121"/>
        <end position="170"/>
    </location>
</feature>
<sequence length="170" mass="18363">MLNQGSQAAATGQKEQAISVWKQAGTAYPADKSPWANIAQTRYDSGQYGEAIVAAQEVLLRDPNDKAANTIIAIGGLRLSTRALGDLNRQNNMTPQLRADAQEMAKLLRENMSDNSAAVVPTRRTTAPARSSLRDTKDVKEVKDVKDKVEAATKVKPEGDKNDPFGGLLK</sequence>
<name>A0A430HFL1_9BURK</name>
<reference evidence="2 3" key="1">
    <citation type="submission" date="2018-12" db="EMBL/GenBank/DDBJ databases">
        <authorList>
            <person name="Yang E."/>
        </authorList>
    </citation>
    <scope>NUCLEOTIDE SEQUENCE [LARGE SCALE GENOMIC DNA]</scope>
    <source>
        <strain evidence="2 3">SOD</strain>
    </source>
</reference>
<evidence type="ECO:0000256" key="1">
    <source>
        <dbReference type="SAM" id="MobiDB-lite"/>
    </source>
</evidence>
<dbReference type="SUPFAM" id="SSF48452">
    <property type="entry name" value="TPR-like"/>
    <property type="match status" value="1"/>
</dbReference>